<dbReference type="SUPFAM" id="SSF57850">
    <property type="entry name" value="RING/U-box"/>
    <property type="match status" value="1"/>
</dbReference>
<evidence type="ECO:0000256" key="4">
    <source>
        <dbReference type="PROSITE-ProRule" id="PRU00175"/>
    </source>
</evidence>
<dbReference type="EMBL" id="CATQJA010002665">
    <property type="protein sequence ID" value="CAJ0583328.1"/>
    <property type="molecule type" value="Genomic_DNA"/>
</dbReference>
<keyword evidence="2 4" id="KW-0863">Zinc-finger</keyword>
<keyword evidence="1" id="KW-0479">Metal-binding</keyword>
<feature type="transmembrane region" description="Helical" evidence="5">
    <location>
        <begin position="60"/>
        <end position="84"/>
    </location>
</feature>
<keyword evidence="3" id="KW-0862">Zinc</keyword>
<dbReference type="Gene3D" id="3.30.40.10">
    <property type="entry name" value="Zinc/RING finger domain, C3HC4 (zinc finger)"/>
    <property type="match status" value="1"/>
</dbReference>
<protein>
    <recommendedName>
        <fullName evidence="6">RING-type domain-containing protein</fullName>
    </recommendedName>
</protein>
<feature type="domain" description="RING-type" evidence="6">
    <location>
        <begin position="201"/>
        <end position="241"/>
    </location>
</feature>
<dbReference type="PROSITE" id="PS00518">
    <property type="entry name" value="ZF_RING_1"/>
    <property type="match status" value="1"/>
</dbReference>
<dbReference type="AlphaFoldDB" id="A0AA36D8Z6"/>
<keyword evidence="5" id="KW-0472">Membrane</keyword>
<gene>
    <name evidence="7" type="ORF">MSPICULIGERA_LOCUS21415</name>
</gene>
<evidence type="ECO:0000313" key="7">
    <source>
        <dbReference type="EMBL" id="CAJ0583328.1"/>
    </source>
</evidence>
<keyword evidence="8" id="KW-1185">Reference proteome</keyword>
<keyword evidence="5" id="KW-0812">Transmembrane</keyword>
<feature type="non-terminal residue" evidence="7">
    <location>
        <position position="1"/>
    </location>
</feature>
<dbReference type="InterPro" id="IPR017907">
    <property type="entry name" value="Znf_RING_CS"/>
</dbReference>
<organism evidence="7 8">
    <name type="scientific">Mesorhabditis spiculigera</name>
    <dbReference type="NCBI Taxonomy" id="96644"/>
    <lineage>
        <taxon>Eukaryota</taxon>
        <taxon>Metazoa</taxon>
        <taxon>Ecdysozoa</taxon>
        <taxon>Nematoda</taxon>
        <taxon>Chromadorea</taxon>
        <taxon>Rhabditida</taxon>
        <taxon>Rhabditina</taxon>
        <taxon>Rhabditomorpha</taxon>
        <taxon>Rhabditoidea</taxon>
        <taxon>Rhabditidae</taxon>
        <taxon>Mesorhabditinae</taxon>
        <taxon>Mesorhabditis</taxon>
    </lineage>
</organism>
<dbReference type="GO" id="GO:0008270">
    <property type="term" value="F:zinc ion binding"/>
    <property type="evidence" value="ECO:0007669"/>
    <property type="project" value="UniProtKB-KW"/>
</dbReference>
<dbReference type="PROSITE" id="PS50089">
    <property type="entry name" value="ZF_RING_2"/>
    <property type="match status" value="1"/>
</dbReference>
<accession>A0AA36D8Z6</accession>
<feature type="transmembrane region" description="Helical" evidence="5">
    <location>
        <begin position="104"/>
        <end position="124"/>
    </location>
</feature>
<dbReference type="InterPro" id="IPR013083">
    <property type="entry name" value="Znf_RING/FYVE/PHD"/>
</dbReference>
<evidence type="ECO:0000256" key="2">
    <source>
        <dbReference type="ARBA" id="ARBA00022771"/>
    </source>
</evidence>
<evidence type="ECO:0000313" key="8">
    <source>
        <dbReference type="Proteomes" id="UP001177023"/>
    </source>
</evidence>
<comment type="caution">
    <text evidence="7">The sequence shown here is derived from an EMBL/GenBank/DDBJ whole genome shotgun (WGS) entry which is preliminary data.</text>
</comment>
<feature type="transmembrane region" description="Helical" evidence="5">
    <location>
        <begin position="158"/>
        <end position="177"/>
    </location>
</feature>
<evidence type="ECO:0000256" key="5">
    <source>
        <dbReference type="SAM" id="Phobius"/>
    </source>
</evidence>
<sequence length="285" mass="32279">MDKIFELINGGPGGCNFPMLLVRQACCLIADVISFQQWDSQKFRDLFTASDKPYFDGSHLILFCAMAWNCAVFHYILSFGYCSLEIRGQWRVIPRGYIVRKYPFANFSVYCMTFGSLALTFGLLGRMKTLLRKPENAAGDTSELWGCIEADSFVSSCILFYLVMTTIYAFVSCLINGPARAFTKVKLPTETLDEEKSFSECEICYQRAANCRIDCGHHICCCCLKSMTKAYFVEFKCPFCREQINGAVKIIGNKNQALSDPDATTKCKCSRTYKFPKNFPEEVIV</sequence>
<reference evidence="7" key="1">
    <citation type="submission" date="2023-06" db="EMBL/GenBank/DDBJ databases">
        <authorList>
            <person name="Delattre M."/>
        </authorList>
    </citation>
    <scope>NUCLEOTIDE SEQUENCE</scope>
    <source>
        <strain evidence="7">AF72</strain>
    </source>
</reference>
<name>A0AA36D8Z6_9BILA</name>
<evidence type="ECO:0000256" key="3">
    <source>
        <dbReference type="ARBA" id="ARBA00022833"/>
    </source>
</evidence>
<proteinExistence type="predicted"/>
<dbReference type="Proteomes" id="UP001177023">
    <property type="component" value="Unassembled WGS sequence"/>
</dbReference>
<evidence type="ECO:0000259" key="6">
    <source>
        <dbReference type="PROSITE" id="PS50089"/>
    </source>
</evidence>
<dbReference type="InterPro" id="IPR001841">
    <property type="entry name" value="Znf_RING"/>
</dbReference>
<evidence type="ECO:0000256" key="1">
    <source>
        <dbReference type="ARBA" id="ARBA00022723"/>
    </source>
</evidence>
<keyword evidence="5" id="KW-1133">Transmembrane helix</keyword>